<dbReference type="EMBL" id="QRBE01000001">
    <property type="protein sequence ID" value="RDS84987.1"/>
    <property type="molecule type" value="Genomic_DNA"/>
</dbReference>
<protein>
    <submittedName>
        <fullName evidence="3">Uncharacterized protein</fullName>
    </submittedName>
</protein>
<evidence type="ECO:0000256" key="1">
    <source>
        <dbReference type="SAM" id="MobiDB-lite"/>
    </source>
</evidence>
<accession>A0A370X9P8</accession>
<evidence type="ECO:0000313" key="3">
    <source>
        <dbReference type="EMBL" id="RDS84987.1"/>
    </source>
</evidence>
<name>A0A370X9P8_9GAMM</name>
<dbReference type="RefSeq" id="WP_147293189.1">
    <property type="nucleotide sequence ID" value="NZ_QRBE01000001.1"/>
</dbReference>
<feature type="chain" id="PRO_5016926433" evidence="2">
    <location>
        <begin position="25"/>
        <end position="147"/>
    </location>
</feature>
<feature type="compositionally biased region" description="Low complexity" evidence="1">
    <location>
        <begin position="28"/>
        <end position="46"/>
    </location>
</feature>
<gene>
    <name evidence="3" type="ORF">DWU98_03340</name>
</gene>
<comment type="caution">
    <text evidence="3">The sequence shown here is derived from an EMBL/GenBank/DDBJ whole genome shotgun (WGS) entry which is preliminary data.</text>
</comment>
<evidence type="ECO:0000256" key="2">
    <source>
        <dbReference type="SAM" id="SignalP"/>
    </source>
</evidence>
<dbReference type="Proteomes" id="UP000254258">
    <property type="component" value="Unassembled WGS sequence"/>
</dbReference>
<dbReference type="AlphaFoldDB" id="A0A370X9P8"/>
<dbReference type="OrthoDB" id="5959800at2"/>
<evidence type="ECO:0000313" key="4">
    <source>
        <dbReference type="Proteomes" id="UP000254258"/>
    </source>
</evidence>
<proteinExistence type="predicted"/>
<feature type="signal peptide" evidence="2">
    <location>
        <begin position="1"/>
        <end position="24"/>
    </location>
</feature>
<sequence length="147" mass="15543">MNNRIPTLASLLGAGLLFAGVALAQTQNQPMQQQPAPQTQNTSPSQNMASPQQGTMQQGSTGASPSQGSDSATYNTSRGQVTVNSTMGSAPSTASPPSFEQLAGGKKYITKDDANAYPPLANDFLYVAHNGNRISKTQYEHWVQNLN</sequence>
<organism evidence="3 4">
    <name type="scientific">Dyella monticola</name>
    <dbReference type="NCBI Taxonomy" id="1927958"/>
    <lineage>
        <taxon>Bacteria</taxon>
        <taxon>Pseudomonadati</taxon>
        <taxon>Pseudomonadota</taxon>
        <taxon>Gammaproteobacteria</taxon>
        <taxon>Lysobacterales</taxon>
        <taxon>Rhodanobacteraceae</taxon>
        <taxon>Dyella</taxon>
    </lineage>
</organism>
<feature type="region of interest" description="Disordered" evidence="1">
    <location>
        <begin position="28"/>
        <end position="106"/>
    </location>
</feature>
<reference evidence="3 4" key="1">
    <citation type="submission" date="2018-07" db="EMBL/GenBank/DDBJ databases">
        <title>Dyella monticola sp. nov. and Dyella psychrodurans sp. nov. isolated from monsoon evergreen broad-leaved forest soil of Dinghu Mountain, China.</title>
        <authorList>
            <person name="Gao Z."/>
            <person name="Qiu L."/>
        </authorList>
    </citation>
    <scope>NUCLEOTIDE SEQUENCE [LARGE SCALE GENOMIC DNA]</scope>
    <source>
        <strain evidence="3 4">4G-K06</strain>
    </source>
</reference>
<feature type="compositionally biased region" description="Polar residues" evidence="1">
    <location>
        <begin position="47"/>
        <end position="98"/>
    </location>
</feature>
<keyword evidence="2" id="KW-0732">Signal</keyword>
<keyword evidence="4" id="KW-1185">Reference proteome</keyword>